<name>A0A2W5T8Z9_9BACT</name>
<proteinExistence type="predicted"/>
<gene>
    <name evidence="2" type="ORF">DI536_16890</name>
</gene>
<protein>
    <recommendedName>
        <fullName evidence="4">Lipoprotein</fullName>
    </recommendedName>
</protein>
<feature type="signal peptide" evidence="1">
    <location>
        <begin position="1"/>
        <end position="16"/>
    </location>
</feature>
<evidence type="ECO:0008006" key="4">
    <source>
        <dbReference type="Google" id="ProtNLM"/>
    </source>
</evidence>
<comment type="caution">
    <text evidence="2">The sequence shown here is derived from an EMBL/GenBank/DDBJ whole genome shotgun (WGS) entry which is preliminary data.</text>
</comment>
<evidence type="ECO:0000313" key="3">
    <source>
        <dbReference type="Proteomes" id="UP000249061"/>
    </source>
</evidence>
<dbReference type="PROSITE" id="PS51257">
    <property type="entry name" value="PROKAR_LIPOPROTEIN"/>
    <property type="match status" value="1"/>
</dbReference>
<sequence length="157" mass="16805">MKKACIAALVSFAVFSGCGVGSELDEQEVGTQRAALRAVLPVPAMPTRPTPYTRGMRTFPRTVLSAVTYVQPAENPGEFEAWGFDVVTRECVFYVRGDVAMFNDFEQDVKSALDLIPKGNPSYLGSTIQGQPKVGPRIGGGGVPDLPAVWARSVNAI</sequence>
<feature type="chain" id="PRO_5016087494" description="Lipoprotein" evidence="1">
    <location>
        <begin position="17"/>
        <end position="157"/>
    </location>
</feature>
<organism evidence="2 3">
    <name type="scientific">Archangium gephyra</name>
    <dbReference type="NCBI Taxonomy" id="48"/>
    <lineage>
        <taxon>Bacteria</taxon>
        <taxon>Pseudomonadati</taxon>
        <taxon>Myxococcota</taxon>
        <taxon>Myxococcia</taxon>
        <taxon>Myxococcales</taxon>
        <taxon>Cystobacterineae</taxon>
        <taxon>Archangiaceae</taxon>
        <taxon>Archangium</taxon>
    </lineage>
</organism>
<dbReference type="AlphaFoldDB" id="A0A2W5T8Z9"/>
<dbReference type="Proteomes" id="UP000249061">
    <property type="component" value="Unassembled WGS sequence"/>
</dbReference>
<reference evidence="2 3" key="1">
    <citation type="submission" date="2017-08" db="EMBL/GenBank/DDBJ databases">
        <title>Infants hospitalized years apart are colonized by the same room-sourced microbial strains.</title>
        <authorList>
            <person name="Brooks B."/>
            <person name="Olm M.R."/>
            <person name="Firek B.A."/>
            <person name="Baker R."/>
            <person name="Thomas B.C."/>
            <person name="Morowitz M.J."/>
            <person name="Banfield J.F."/>
        </authorList>
    </citation>
    <scope>NUCLEOTIDE SEQUENCE [LARGE SCALE GENOMIC DNA]</scope>
    <source>
        <strain evidence="2">S2_003_000_R2_14</strain>
    </source>
</reference>
<evidence type="ECO:0000256" key="1">
    <source>
        <dbReference type="SAM" id="SignalP"/>
    </source>
</evidence>
<dbReference type="EMBL" id="QFQP01000013">
    <property type="protein sequence ID" value="PZR12000.1"/>
    <property type="molecule type" value="Genomic_DNA"/>
</dbReference>
<keyword evidence="1" id="KW-0732">Signal</keyword>
<accession>A0A2W5T8Z9</accession>
<evidence type="ECO:0000313" key="2">
    <source>
        <dbReference type="EMBL" id="PZR12000.1"/>
    </source>
</evidence>